<keyword evidence="1" id="KW-1133">Transmembrane helix</keyword>
<keyword evidence="1" id="KW-0472">Membrane</keyword>
<evidence type="ECO:0000256" key="1">
    <source>
        <dbReference type="SAM" id="Phobius"/>
    </source>
</evidence>
<proteinExistence type="predicted"/>
<gene>
    <name evidence="2" type="ORF">FNV44_00550</name>
</gene>
<comment type="caution">
    <text evidence="2">The sequence shown here is derived from an EMBL/GenBank/DDBJ whole genome shotgun (WGS) entry which is preliminary data.</text>
</comment>
<dbReference type="EMBL" id="VKID01000001">
    <property type="protein sequence ID" value="TRX99563.1"/>
    <property type="molecule type" value="Genomic_DNA"/>
</dbReference>
<organism evidence="2 3">
    <name type="scientific">Acholeplasma laidlawii</name>
    <dbReference type="NCBI Taxonomy" id="2148"/>
    <lineage>
        <taxon>Bacteria</taxon>
        <taxon>Bacillati</taxon>
        <taxon>Mycoplasmatota</taxon>
        <taxon>Mollicutes</taxon>
        <taxon>Acholeplasmatales</taxon>
        <taxon>Acholeplasmataceae</taxon>
        <taxon>Acholeplasma</taxon>
    </lineage>
</organism>
<feature type="transmembrane region" description="Helical" evidence="1">
    <location>
        <begin position="5"/>
        <end position="27"/>
    </location>
</feature>
<name>A0A553IH86_ACHLA</name>
<sequence>MHKKFYLLIISFMCVTITLSTTVYAWFSISKTNMIEAIEIGISLDDNIQLSLDGITYHKTIDNKMLSDVIGKNPVLSSITSQDGKNFFKGPYELTKRATKNDDYISFDLYFRLTSDNPNVRAHQKFIYLSNKIDPVYDEASTLKGTYVTSKGNRWTNPIAFHDGMGIIPAGTNRLYYAKNAVRISSDSQNPDISFIYDVSEDRYRGFGKVFGAYDYFMKRLGIELQIPPAQTNEIYELSKFSPLQDDIALDKTSLLAELQLISEDNGTYIYQGMTTINIWLEGWDADAFDPILDDKLLISLNIRSARYVEAS</sequence>
<dbReference type="RefSeq" id="WP_064211921.1">
    <property type="nucleotide sequence ID" value="NZ_JACAOE010000001.1"/>
</dbReference>
<dbReference type="AlphaFoldDB" id="A0A553IH86"/>
<evidence type="ECO:0000313" key="2">
    <source>
        <dbReference type="EMBL" id="TRX99563.1"/>
    </source>
</evidence>
<reference evidence="2 3" key="1">
    <citation type="submission" date="2019-07" db="EMBL/GenBank/DDBJ databases">
        <title>Genome sequence of Acholeplasma laidlawii strain with increased resistance to erythromycin.</title>
        <authorList>
            <person name="Medvedeva E.S."/>
            <person name="Baranova N.B."/>
            <person name="Siniagina M.N."/>
            <person name="Mouzykantov A."/>
            <person name="Chernova O.A."/>
            <person name="Chernov V.M."/>
        </authorList>
    </citation>
    <scope>NUCLEOTIDE SEQUENCE [LARGE SCALE GENOMIC DNA]</scope>
    <source>
        <strain evidence="2 3">PG8REry</strain>
    </source>
</reference>
<keyword evidence="1" id="KW-0812">Transmembrane</keyword>
<accession>A0A553IH86</accession>
<evidence type="ECO:0000313" key="3">
    <source>
        <dbReference type="Proteomes" id="UP000315938"/>
    </source>
</evidence>
<dbReference type="Proteomes" id="UP000315938">
    <property type="component" value="Unassembled WGS sequence"/>
</dbReference>
<protein>
    <submittedName>
        <fullName evidence="2">Uncharacterized protein</fullName>
    </submittedName>
</protein>